<evidence type="ECO:0000256" key="1">
    <source>
        <dbReference type="ARBA" id="ARBA00004651"/>
    </source>
</evidence>
<dbReference type="InterPro" id="IPR000515">
    <property type="entry name" value="MetI-like"/>
</dbReference>
<feature type="transmembrane region" description="Helical" evidence="8">
    <location>
        <begin position="69"/>
        <end position="93"/>
    </location>
</feature>
<feature type="transmembrane region" description="Helical" evidence="8">
    <location>
        <begin position="105"/>
        <end position="123"/>
    </location>
</feature>
<dbReference type="InterPro" id="IPR035906">
    <property type="entry name" value="MetI-like_sf"/>
</dbReference>
<dbReference type="EMBL" id="CP065383">
    <property type="protein sequence ID" value="QPM69153.1"/>
    <property type="molecule type" value="Genomic_DNA"/>
</dbReference>
<evidence type="ECO:0000259" key="9">
    <source>
        <dbReference type="PROSITE" id="PS50928"/>
    </source>
</evidence>
<dbReference type="RefSeq" id="WP_218111634.1">
    <property type="nucleotide sequence ID" value="NZ_CP065383.1"/>
</dbReference>
<gene>
    <name evidence="10" type="primary">araQ_6</name>
    <name evidence="10" type="ORF">RT761_02381</name>
</gene>
<evidence type="ECO:0000313" key="10">
    <source>
        <dbReference type="EMBL" id="QPM69153.1"/>
    </source>
</evidence>
<dbReference type="SUPFAM" id="SSF161098">
    <property type="entry name" value="MetI-like"/>
    <property type="match status" value="1"/>
</dbReference>
<evidence type="ECO:0000256" key="4">
    <source>
        <dbReference type="ARBA" id="ARBA00022475"/>
    </source>
</evidence>
<dbReference type="Gene3D" id="1.10.3720.10">
    <property type="entry name" value="MetI-like"/>
    <property type="match status" value="1"/>
</dbReference>
<proteinExistence type="inferred from homology"/>
<dbReference type="AlphaFoldDB" id="A0A7T1ANG0"/>
<evidence type="ECO:0000256" key="2">
    <source>
        <dbReference type="ARBA" id="ARBA00020515"/>
    </source>
</evidence>
<evidence type="ECO:0000256" key="5">
    <source>
        <dbReference type="ARBA" id="ARBA00022692"/>
    </source>
</evidence>
<accession>A0A7T1ANG0</accession>
<dbReference type="CDD" id="cd06261">
    <property type="entry name" value="TM_PBP2"/>
    <property type="match status" value="1"/>
</dbReference>
<dbReference type="PANTHER" id="PTHR43744">
    <property type="entry name" value="ABC TRANSPORTER PERMEASE PROTEIN MG189-RELATED-RELATED"/>
    <property type="match status" value="1"/>
</dbReference>
<evidence type="ECO:0000256" key="3">
    <source>
        <dbReference type="ARBA" id="ARBA00022448"/>
    </source>
</evidence>
<evidence type="ECO:0000313" key="11">
    <source>
        <dbReference type="Proteomes" id="UP000594463"/>
    </source>
</evidence>
<dbReference type="PROSITE" id="PS50928">
    <property type="entry name" value="ABC_TM1"/>
    <property type="match status" value="1"/>
</dbReference>
<dbReference type="Pfam" id="PF00528">
    <property type="entry name" value="BPD_transp_1"/>
    <property type="match status" value="1"/>
</dbReference>
<dbReference type="GO" id="GO:0055085">
    <property type="term" value="P:transmembrane transport"/>
    <property type="evidence" value="ECO:0007669"/>
    <property type="project" value="InterPro"/>
</dbReference>
<organism evidence="10 11">
    <name type="scientific">Atribacter laminatus</name>
    <dbReference type="NCBI Taxonomy" id="2847778"/>
    <lineage>
        <taxon>Bacteria</taxon>
        <taxon>Pseudomonadati</taxon>
        <taxon>Atribacterota</taxon>
        <taxon>Atribacteria</taxon>
        <taxon>Atribacterales</taxon>
        <taxon>Atribacteraceae</taxon>
        <taxon>Atribacter</taxon>
    </lineage>
</organism>
<dbReference type="PANTHER" id="PTHR43744:SF8">
    <property type="entry name" value="SN-GLYCEROL-3-PHOSPHATE TRANSPORT SYSTEM PERMEASE PROTEIN UGPE"/>
    <property type="match status" value="1"/>
</dbReference>
<protein>
    <recommendedName>
        <fullName evidence="2">sn-glycerol-3-phosphate transport system permease protein UgpE</fullName>
    </recommendedName>
</protein>
<comment type="similarity">
    <text evidence="8">Belongs to the binding-protein-dependent transport system permease family.</text>
</comment>
<sequence>MYKKDMISRGITYFVLIVLFIMVAYPLFWTLSTSLRENWDIFRNPISLPTQPTFQNYQKVWTLGRFGSYFFNSIIITIVSLLGVLFLSAAAGYGFARYRFKGSNGLFFLFMLSLVIVPSSIMIAQYRVITFFGLLNTLTGIILVYLSWTAYGIIMFRQAFSDIPEDIIDAAVIDGCKEYQIFYRIAFPLLRPTIATVAIFTFVWIWNDFIWPLILLQDPSKETITLGIMTQRGQYLSDWAVLTAGLSIGFLPVLILYFLFQKQFIQGITMGSLKE</sequence>
<keyword evidence="6 8" id="KW-1133">Transmembrane helix</keyword>
<feature type="domain" description="ABC transmembrane type-1" evidence="9">
    <location>
        <begin position="70"/>
        <end position="260"/>
    </location>
</feature>
<evidence type="ECO:0000256" key="7">
    <source>
        <dbReference type="ARBA" id="ARBA00023136"/>
    </source>
</evidence>
<name>A0A7T1ANG0_ATRLM</name>
<feature type="transmembrane region" description="Helical" evidence="8">
    <location>
        <begin position="12"/>
        <end position="31"/>
    </location>
</feature>
<keyword evidence="4" id="KW-1003">Cell membrane</keyword>
<dbReference type="GO" id="GO:0005886">
    <property type="term" value="C:plasma membrane"/>
    <property type="evidence" value="ECO:0007669"/>
    <property type="project" value="UniProtKB-SubCell"/>
</dbReference>
<reference evidence="10 11" key="1">
    <citation type="journal article" date="2021" name="Nat. Commun.">
        <title>Isolation of a member of the candidate phylum Atribacteria reveals a unique cell membrane structure.</title>
        <authorList>
            <person name="Taiki K."/>
            <person name="Nobu M.K."/>
            <person name="Kusada H."/>
            <person name="Meng X.-Y."/>
            <person name="Hosoki N."/>
            <person name="Uematsu K."/>
            <person name="Yoshioka H."/>
            <person name="Kamagata Y."/>
            <person name="Tamaki H."/>
        </authorList>
    </citation>
    <scope>NUCLEOTIDE SEQUENCE [LARGE SCALE GENOMIC DNA]</scope>
    <source>
        <strain evidence="10 11">RT761</strain>
    </source>
</reference>
<dbReference type="KEGG" id="alam:RT761_02381"/>
<feature type="transmembrane region" description="Helical" evidence="8">
    <location>
        <begin position="189"/>
        <end position="206"/>
    </location>
</feature>
<keyword evidence="7 8" id="KW-0472">Membrane</keyword>
<dbReference type="Proteomes" id="UP000594463">
    <property type="component" value="Chromosome"/>
</dbReference>
<comment type="subcellular location">
    <subcellularLocation>
        <location evidence="1 8">Cell membrane</location>
        <topology evidence="1 8">Multi-pass membrane protein</topology>
    </subcellularLocation>
</comment>
<feature type="transmembrane region" description="Helical" evidence="8">
    <location>
        <begin position="129"/>
        <end position="148"/>
    </location>
</feature>
<keyword evidence="5 8" id="KW-0812">Transmembrane</keyword>
<keyword evidence="3 8" id="KW-0813">Transport</keyword>
<evidence type="ECO:0000256" key="8">
    <source>
        <dbReference type="RuleBase" id="RU363032"/>
    </source>
</evidence>
<evidence type="ECO:0000256" key="6">
    <source>
        <dbReference type="ARBA" id="ARBA00022989"/>
    </source>
</evidence>
<keyword evidence="11" id="KW-1185">Reference proteome</keyword>
<feature type="transmembrane region" description="Helical" evidence="8">
    <location>
        <begin position="239"/>
        <end position="260"/>
    </location>
</feature>